<dbReference type="CDD" id="cd07067">
    <property type="entry name" value="HP_PGM_like"/>
    <property type="match status" value="1"/>
</dbReference>
<accession>A0ABN3TW25</accession>
<dbReference type="Proteomes" id="UP001501842">
    <property type="component" value="Unassembled WGS sequence"/>
</dbReference>
<dbReference type="SMART" id="SM00855">
    <property type="entry name" value="PGAM"/>
    <property type="match status" value="1"/>
</dbReference>
<dbReference type="InterPro" id="IPR029033">
    <property type="entry name" value="His_PPase_superfam"/>
</dbReference>
<name>A0ABN3TW25_9ACTN</name>
<dbReference type="RefSeq" id="WP_344448507.1">
    <property type="nucleotide sequence ID" value="NZ_BAAATZ010000002.1"/>
</dbReference>
<dbReference type="EMBL" id="BAAATZ010000002">
    <property type="protein sequence ID" value="GAA2719650.1"/>
    <property type="molecule type" value="Genomic_DNA"/>
</dbReference>
<reference evidence="1 2" key="1">
    <citation type="journal article" date="2019" name="Int. J. Syst. Evol. Microbiol.">
        <title>The Global Catalogue of Microorganisms (GCM) 10K type strain sequencing project: providing services to taxonomists for standard genome sequencing and annotation.</title>
        <authorList>
            <consortium name="The Broad Institute Genomics Platform"/>
            <consortium name="The Broad Institute Genome Sequencing Center for Infectious Disease"/>
            <person name="Wu L."/>
            <person name="Ma J."/>
        </authorList>
    </citation>
    <scope>NUCLEOTIDE SEQUENCE [LARGE SCALE GENOMIC DNA]</scope>
    <source>
        <strain evidence="1 2">JCM 8201</strain>
    </source>
</reference>
<proteinExistence type="predicted"/>
<protein>
    <submittedName>
        <fullName evidence="1">Histidine phosphatase family protein</fullName>
    </submittedName>
</protein>
<sequence>MSKRLLVLRHAKAEVGLGLADHERPLADRGRRDSAAMGDFLRAQGMEPDLVLCSTALRTRQTLEGLGLSAPVRFERSIYTGDGRDLLDLVRLAGAEAEDAGTILLVGHNPTVHELVIVVGNEQVEDFPTCALGVIELADWQAHGGTLLDYRTPRTI</sequence>
<dbReference type="SUPFAM" id="SSF53254">
    <property type="entry name" value="Phosphoglycerate mutase-like"/>
    <property type="match status" value="1"/>
</dbReference>
<dbReference type="Gene3D" id="3.40.50.1240">
    <property type="entry name" value="Phosphoglycerate mutase-like"/>
    <property type="match status" value="1"/>
</dbReference>
<gene>
    <name evidence="1" type="ORF">GCM10010439_05760</name>
</gene>
<dbReference type="Pfam" id="PF00300">
    <property type="entry name" value="His_Phos_1"/>
    <property type="match status" value="1"/>
</dbReference>
<keyword evidence="2" id="KW-1185">Reference proteome</keyword>
<dbReference type="PANTHER" id="PTHR47623">
    <property type="entry name" value="OS09G0287300 PROTEIN"/>
    <property type="match status" value="1"/>
</dbReference>
<evidence type="ECO:0000313" key="2">
    <source>
        <dbReference type="Proteomes" id="UP001501842"/>
    </source>
</evidence>
<dbReference type="PANTHER" id="PTHR47623:SF1">
    <property type="entry name" value="OS09G0287300 PROTEIN"/>
    <property type="match status" value="1"/>
</dbReference>
<organism evidence="1 2">
    <name type="scientific">Actinocorallia aurantiaca</name>
    <dbReference type="NCBI Taxonomy" id="46204"/>
    <lineage>
        <taxon>Bacteria</taxon>
        <taxon>Bacillati</taxon>
        <taxon>Actinomycetota</taxon>
        <taxon>Actinomycetes</taxon>
        <taxon>Streptosporangiales</taxon>
        <taxon>Thermomonosporaceae</taxon>
        <taxon>Actinocorallia</taxon>
    </lineage>
</organism>
<dbReference type="InterPro" id="IPR013078">
    <property type="entry name" value="His_Pase_superF_clade-1"/>
</dbReference>
<evidence type="ECO:0000313" key="1">
    <source>
        <dbReference type="EMBL" id="GAA2719650.1"/>
    </source>
</evidence>
<comment type="caution">
    <text evidence="1">The sequence shown here is derived from an EMBL/GenBank/DDBJ whole genome shotgun (WGS) entry which is preliminary data.</text>
</comment>